<protein>
    <submittedName>
        <fullName evidence="2">TFIIS N-terminal domain-containing protein</fullName>
    </submittedName>
</protein>
<organism evidence="1 2">
    <name type="scientific">Panagrolaimus sp. ES5</name>
    <dbReference type="NCBI Taxonomy" id="591445"/>
    <lineage>
        <taxon>Eukaryota</taxon>
        <taxon>Metazoa</taxon>
        <taxon>Ecdysozoa</taxon>
        <taxon>Nematoda</taxon>
        <taxon>Chromadorea</taxon>
        <taxon>Rhabditida</taxon>
        <taxon>Tylenchina</taxon>
        <taxon>Panagrolaimomorpha</taxon>
        <taxon>Panagrolaimoidea</taxon>
        <taxon>Panagrolaimidae</taxon>
        <taxon>Panagrolaimus</taxon>
    </lineage>
</organism>
<evidence type="ECO:0000313" key="1">
    <source>
        <dbReference type="Proteomes" id="UP000887579"/>
    </source>
</evidence>
<accession>A0AC34GNY6</accession>
<dbReference type="Proteomes" id="UP000887579">
    <property type="component" value="Unplaced"/>
</dbReference>
<evidence type="ECO:0000313" key="2">
    <source>
        <dbReference type="WBParaSite" id="ES5_v2.g548.t1"/>
    </source>
</evidence>
<reference evidence="2" key="1">
    <citation type="submission" date="2022-11" db="UniProtKB">
        <authorList>
            <consortium name="WormBaseParasite"/>
        </authorList>
    </citation>
    <scope>IDENTIFICATION</scope>
</reference>
<sequence>MVVMARALATPPDLSGSLSLSPIPRLVDQLKEELNLAAKNNDESSGISICNKLDKLNLSKEHLENTRIGAAVNEIRKNVAESMPKLSSSCRSLIKQWRKQTETYTRSASSNGGSNGVTPSMMACSPALRRLVTPQTPHRLSDGSVTKSQASSPRVPGNITPAPSLNGIHGSSNDLVAQAIEKVQQQNGTDTIKLSLKRKTETNISPTEGPPAFKRSKSALIQQQVASPLLSLSAVRQNAQSTTELVAQLSENLPSHLIPSLDVPKSNSTSPNVENKVNISYQTIQEDRKEKRKYTKRAPRFFKDGGKPSTSVDDEPEIEKPKIEKKPQPKIATIKSTDKKVDWFASIPSLADLRKRAKEKSTAAASHNNRSSYVVNVNNHDLICFPFVDVGIPDVNEFTYPDEKCPKTELPYPRMVSSAIKGISI</sequence>
<dbReference type="WBParaSite" id="ES5_v2.g548.t1">
    <property type="protein sequence ID" value="ES5_v2.g548.t1"/>
    <property type="gene ID" value="ES5_v2.g548"/>
</dbReference>
<name>A0AC34GNY6_9BILA</name>
<proteinExistence type="predicted"/>